<feature type="domain" description="DUF1232" evidence="6">
    <location>
        <begin position="38"/>
        <end position="71"/>
    </location>
</feature>
<organism evidence="7 8">
    <name type="scientific">Halalkalibacter akibai (strain ATCC 43226 / DSM 21942 / CIP 109018 / JCM 9157 / 1139)</name>
    <name type="common">Bacillus akibai</name>
    <dbReference type="NCBI Taxonomy" id="1236973"/>
    <lineage>
        <taxon>Bacteria</taxon>
        <taxon>Bacillati</taxon>
        <taxon>Bacillota</taxon>
        <taxon>Bacilli</taxon>
        <taxon>Bacillales</taxon>
        <taxon>Bacillaceae</taxon>
        <taxon>Halalkalibacter</taxon>
    </lineage>
</organism>
<reference evidence="7 8" key="1">
    <citation type="journal article" date="2014" name="Genome Announc.">
        <title>Draft Genome Sequences of Three Alkaliphilic Bacillus Strains, Bacillus wakoensis JCM 9140T, Bacillus akibai JCM 9157T, and Bacillus hemicellulosilyticus JCM 9152T.</title>
        <authorList>
            <person name="Yuki M."/>
            <person name="Oshima K."/>
            <person name="Suda W."/>
            <person name="Oshida Y."/>
            <person name="Kitamura K."/>
            <person name="Iida T."/>
            <person name="Hattori M."/>
            <person name="Ohkuma M."/>
        </authorList>
    </citation>
    <scope>NUCLEOTIDE SEQUENCE [LARGE SCALE GENOMIC DNA]</scope>
    <source>
        <strain evidence="7 8">JCM 9157</strain>
    </source>
</reference>
<dbReference type="EMBL" id="BAUV01000011">
    <property type="protein sequence ID" value="GAE34845.1"/>
    <property type="molecule type" value="Genomic_DNA"/>
</dbReference>
<dbReference type="Pfam" id="PF06803">
    <property type="entry name" value="DUF1232"/>
    <property type="match status" value="1"/>
</dbReference>
<evidence type="ECO:0000256" key="1">
    <source>
        <dbReference type="ARBA" id="ARBA00004127"/>
    </source>
</evidence>
<dbReference type="PIRSF" id="PIRSF029962">
    <property type="entry name" value="UCP029962"/>
    <property type="match status" value="1"/>
</dbReference>
<sequence length="92" mass="10845">MGKKLKRLGFMLKFWRLLPFLKDFFLSEEVIWKKKFLGIGLLIIYVVFPFDLIPDFLGIFGLLDDLVIATFVMNRIIHLAPLALKQKYELQV</sequence>
<keyword evidence="2 5" id="KW-0812">Transmembrane</keyword>
<name>W4QRW9_HALA3</name>
<dbReference type="STRING" id="1236973.JCM9157_1925"/>
<evidence type="ECO:0000313" key="8">
    <source>
        <dbReference type="Proteomes" id="UP000018896"/>
    </source>
</evidence>
<gene>
    <name evidence="7" type="ORF">JCM9157_1925</name>
</gene>
<dbReference type="Proteomes" id="UP000018896">
    <property type="component" value="Unassembled WGS sequence"/>
</dbReference>
<dbReference type="InterPro" id="IPR016941">
    <property type="entry name" value="UCP029962"/>
</dbReference>
<keyword evidence="4 5" id="KW-0472">Membrane</keyword>
<dbReference type="InterPro" id="IPR010652">
    <property type="entry name" value="DUF1232"/>
</dbReference>
<evidence type="ECO:0000256" key="3">
    <source>
        <dbReference type="ARBA" id="ARBA00022989"/>
    </source>
</evidence>
<proteinExistence type="predicted"/>
<feature type="transmembrane region" description="Helical" evidence="5">
    <location>
        <begin position="36"/>
        <end position="60"/>
    </location>
</feature>
<keyword evidence="3 5" id="KW-1133">Transmembrane helix</keyword>
<keyword evidence="8" id="KW-1185">Reference proteome</keyword>
<accession>W4QRW9</accession>
<evidence type="ECO:0000259" key="6">
    <source>
        <dbReference type="Pfam" id="PF06803"/>
    </source>
</evidence>
<dbReference type="eggNOG" id="COG3339">
    <property type="taxonomic scope" value="Bacteria"/>
</dbReference>
<evidence type="ECO:0000256" key="2">
    <source>
        <dbReference type="ARBA" id="ARBA00022692"/>
    </source>
</evidence>
<comment type="caution">
    <text evidence="7">The sequence shown here is derived from an EMBL/GenBank/DDBJ whole genome shotgun (WGS) entry which is preliminary data.</text>
</comment>
<comment type="subcellular location">
    <subcellularLocation>
        <location evidence="1">Endomembrane system</location>
        <topology evidence="1">Multi-pass membrane protein</topology>
    </subcellularLocation>
</comment>
<dbReference type="AlphaFoldDB" id="W4QRW9"/>
<evidence type="ECO:0000256" key="4">
    <source>
        <dbReference type="ARBA" id="ARBA00023136"/>
    </source>
</evidence>
<evidence type="ECO:0000256" key="5">
    <source>
        <dbReference type="SAM" id="Phobius"/>
    </source>
</evidence>
<dbReference type="RefSeq" id="WP_035663955.1">
    <property type="nucleotide sequence ID" value="NZ_BAUV01000011.1"/>
</dbReference>
<evidence type="ECO:0000313" key="7">
    <source>
        <dbReference type="EMBL" id="GAE34845.1"/>
    </source>
</evidence>
<protein>
    <recommendedName>
        <fullName evidence="6">DUF1232 domain-containing protein</fullName>
    </recommendedName>
</protein>
<dbReference type="GO" id="GO:0012505">
    <property type="term" value="C:endomembrane system"/>
    <property type="evidence" value="ECO:0007669"/>
    <property type="project" value="UniProtKB-SubCell"/>
</dbReference>
<dbReference type="OrthoDB" id="2679475at2"/>